<name>A0A3N0V366_9PROT</name>
<comment type="similarity">
    <text evidence="2">Belongs to the GSP F family.</text>
</comment>
<evidence type="ECO:0000256" key="3">
    <source>
        <dbReference type="ARBA" id="ARBA00022475"/>
    </source>
</evidence>
<keyword evidence="7 8" id="KW-0472">Membrane</keyword>
<dbReference type="AlphaFoldDB" id="A0A3N0V366"/>
<comment type="subcellular location">
    <subcellularLocation>
        <location evidence="1">Cell inner membrane</location>
        <topology evidence="1">Multi-pass membrane protein</topology>
    </subcellularLocation>
</comment>
<keyword evidence="11" id="KW-1185">Reference proteome</keyword>
<dbReference type="EMBL" id="RJVP01000002">
    <property type="protein sequence ID" value="ROH87209.1"/>
    <property type="molecule type" value="Genomic_DNA"/>
</dbReference>
<dbReference type="InterPro" id="IPR042094">
    <property type="entry name" value="T2SS_GspF_sf"/>
</dbReference>
<evidence type="ECO:0000259" key="9">
    <source>
        <dbReference type="Pfam" id="PF00482"/>
    </source>
</evidence>
<organism evidence="10 11">
    <name type="scientific">Pseudomethylobacillus aquaticus</name>
    <dbReference type="NCBI Taxonomy" id="2676064"/>
    <lineage>
        <taxon>Bacteria</taxon>
        <taxon>Pseudomonadati</taxon>
        <taxon>Pseudomonadota</taxon>
        <taxon>Betaproteobacteria</taxon>
        <taxon>Nitrosomonadales</taxon>
        <taxon>Methylophilaceae</taxon>
        <taxon>Pseudomethylobacillus</taxon>
    </lineage>
</organism>
<feature type="transmembrane region" description="Helical" evidence="8">
    <location>
        <begin position="376"/>
        <end position="397"/>
    </location>
</feature>
<protein>
    <submittedName>
        <fullName evidence="10">Type II secretion system F family protein</fullName>
    </submittedName>
</protein>
<dbReference type="GO" id="GO:0015628">
    <property type="term" value="P:protein secretion by the type II secretion system"/>
    <property type="evidence" value="ECO:0007669"/>
    <property type="project" value="TreeGrafter"/>
</dbReference>
<keyword evidence="4" id="KW-0997">Cell inner membrane</keyword>
<evidence type="ECO:0000256" key="2">
    <source>
        <dbReference type="ARBA" id="ARBA00005745"/>
    </source>
</evidence>
<accession>A0A3N0V366</accession>
<gene>
    <name evidence="10" type="ORF">ED236_05950</name>
</gene>
<feature type="domain" description="Type II secretion system protein GspF" evidence="9">
    <location>
        <begin position="70"/>
        <end position="193"/>
    </location>
</feature>
<evidence type="ECO:0000256" key="6">
    <source>
        <dbReference type="ARBA" id="ARBA00022989"/>
    </source>
</evidence>
<sequence length="407" mass="44882">MPFFSYRGRNNRGDLIEGSMESQDSATLAGYLASIGITPLHIRATAAPRKAAMSIQLFEERIQTLDIMMFSRQMYTLLKAGIPIMRALSGLQGSTTNKRMAAIIGDIRISLDGGRELSAAMRQHPRVFSSFYVSMIRVGETTGMLEQVFLRLYDHLQFEKYMRDQIRAALRYPSFVIIAMAVAIAVVNLFVIPAFADVFASFGAELPLITRGLLGFSGFMVVAWPYLILVSLILVMLVRSYIATPAGRYQWDSLKFKLPIAGKIIHMASMARFSRSFALASKSGVPIVSGLGLVIQTMDNSYISRKVEQMRAGVERGESISRTAAATGVFSSIVMQMISVGEESGALDDLMEEIADMYQRDVEYQINTLGAQIEPILIVFLGIMVLLLALGIFLPIWDIGSVALHSA</sequence>
<comment type="caution">
    <text evidence="10">The sequence shown here is derived from an EMBL/GenBank/DDBJ whole genome shotgun (WGS) entry which is preliminary data.</text>
</comment>
<evidence type="ECO:0000313" key="11">
    <source>
        <dbReference type="Proteomes" id="UP000275137"/>
    </source>
</evidence>
<evidence type="ECO:0000256" key="7">
    <source>
        <dbReference type="ARBA" id="ARBA00023136"/>
    </source>
</evidence>
<reference evidence="10 11" key="1">
    <citation type="submission" date="2018-10" db="EMBL/GenBank/DDBJ databases">
        <authorList>
            <person name="Chen W.-M."/>
        </authorList>
    </citation>
    <scope>NUCLEOTIDE SEQUENCE [LARGE SCALE GENOMIC DNA]</scope>
    <source>
        <strain evidence="10 11">H-5</strain>
    </source>
</reference>
<dbReference type="FunFam" id="1.20.81.30:FF:000001">
    <property type="entry name" value="Type II secretion system protein F"/>
    <property type="match status" value="2"/>
</dbReference>
<keyword evidence="6 8" id="KW-1133">Transmembrane helix</keyword>
<dbReference type="PANTHER" id="PTHR30012">
    <property type="entry name" value="GENERAL SECRETION PATHWAY PROTEIN"/>
    <property type="match status" value="1"/>
</dbReference>
<dbReference type="RefSeq" id="WP_123237010.1">
    <property type="nucleotide sequence ID" value="NZ_RJVP01000002.1"/>
</dbReference>
<dbReference type="PANTHER" id="PTHR30012:SF4">
    <property type="entry name" value="MSHA BIOGENESIS PROTEIN MSHG"/>
    <property type="match status" value="1"/>
</dbReference>
<evidence type="ECO:0000256" key="1">
    <source>
        <dbReference type="ARBA" id="ARBA00004429"/>
    </source>
</evidence>
<evidence type="ECO:0000256" key="4">
    <source>
        <dbReference type="ARBA" id="ARBA00022519"/>
    </source>
</evidence>
<dbReference type="Gene3D" id="1.20.81.30">
    <property type="entry name" value="Type II secretion system (T2SS), domain F"/>
    <property type="match status" value="2"/>
</dbReference>
<proteinExistence type="inferred from homology"/>
<dbReference type="InterPro" id="IPR018076">
    <property type="entry name" value="T2SS_GspF_dom"/>
</dbReference>
<keyword evidence="5 8" id="KW-0812">Transmembrane</keyword>
<evidence type="ECO:0000256" key="8">
    <source>
        <dbReference type="SAM" id="Phobius"/>
    </source>
</evidence>
<feature type="domain" description="Type II secretion system protein GspF" evidence="9">
    <location>
        <begin position="273"/>
        <end position="395"/>
    </location>
</feature>
<dbReference type="Pfam" id="PF00482">
    <property type="entry name" value="T2SSF"/>
    <property type="match status" value="2"/>
</dbReference>
<dbReference type="InterPro" id="IPR003004">
    <property type="entry name" value="GspF/PilC"/>
</dbReference>
<feature type="transmembrane region" description="Helical" evidence="8">
    <location>
        <begin position="172"/>
        <end position="196"/>
    </location>
</feature>
<dbReference type="Proteomes" id="UP000275137">
    <property type="component" value="Unassembled WGS sequence"/>
</dbReference>
<evidence type="ECO:0000313" key="10">
    <source>
        <dbReference type="EMBL" id="ROH87209.1"/>
    </source>
</evidence>
<dbReference type="PRINTS" id="PR00812">
    <property type="entry name" value="BCTERIALGSPF"/>
</dbReference>
<dbReference type="GO" id="GO:0005886">
    <property type="term" value="C:plasma membrane"/>
    <property type="evidence" value="ECO:0007669"/>
    <property type="project" value="UniProtKB-SubCell"/>
</dbReference>
<feature type="transmembrane region" description="Helical" evidence="8">
    <location>
        <begin position="216"/>
        <end position="238"/>
    </location>
</feature>
<keyword evidence="3" id="KW-1003">Cell membrane</keyword>
<evidence type="ECO:0000256" key="5">
    <source>
        <dbReference type="ARBA" id="ARBA00022692"/>
    </source>
</evidence>